<dbReference type="Proteomes" id="UP000001572">
    <property type="component" value="Chromosome"/>
</dbReference>
<reference evidence="2" key="1">
    <citation type="journal article" date="2016" name="Genome Announc.">
        <title>Complete genome sequence of Alkaliphilus metalliredigens strain QYMF, an alkaliphilic and metal-reducing bacterium isolated from borax-contaminated leachate ponds.</title>
        <authorList>
            <person name="Hwang C."/>
            <person name="Copeland A."/>
            <person name="Lucas S."/>
            <person name="Lapidus A."/>
            <person name="Barry K."/>
            <person name="Detter J.C."/>
            <person name="Glavina Del Rio T."/>
            <person name="Hammon N."/>
            <person name="Israni S."/>
            <person name="Dalin E."/>
            <person name="Tice H."/>
            <person name="Pitluck S."/>
            <person name="Chertkov O."/>
            <person name="Brettin T."/>
            <person name="Bruce D."/>
            <person name="Han C."/>
            <person name="Schmutz J."/>
            <person name="Larimer F."/>
            <person name="Land M.L."/>
            <person name="Hauser L."/>
            <person name="Kyrpides N."/>
            <person name="Mikhailova N."/>
            <person name="Ye Q."/>
            <person name="Zhou J."/>
            <person name="Richardson P."/>
            <person name="Fields M.W."/>
        </authorList>
    </citation>
    <scope>NUCLEOTIDE SEQUENCE [LARGE SCALE GENOMIC DNA]</scope>
    <source>
        <strain evidence="2">QYMF</strain>
    </source>
</reference>
<proteinExistence type="predicted"/>
<dbReference type="eggNOG" id="COG3153">
    <property type="taxonomic scope" value="Bacteria"/>
</dbReference>
<gene>
    <name evidence="1" type="ordered locus">Amet_1425</name>
</gene>
<dbReference type="EMBL" id="CP000724">
    <property type="protein sequence ID" value="ABR47624.1"/>
    <property type="molecule type" value="Genomic_DNA"/>
</dbReference>
<accession>A6TN56</accession>
<name>A6TN56_ALKMQ</name>
<dbReference type="KEGG" id="amt:Amet_1425"/>
<dbReference type="STRING" id="293826.Amet_1425"/>
<keyword evidence="2" id="KW-1185">Reference proteome</keyword>
<dbReference type="RefSeq" id="WP_012062665.1">
    <property type="nucleotide sequence ID" value="NC_009633.1"/>
</dbReference>
<organism evidence="1 2">
    <name type="scientific">Alkaliphilus metalliredigens (strain QYMF)</name>
    <dbReference type="NCBI Taxonomy" id="293826"/>
    <lineage>
        <taxon>Bacteria</taxon>
        <taxon>Bacillati</taxon>
        <taxon>Bacillota</taxon>
        <taxon>Clostridia</taxon>
        <taxon>Peptostreptococcales</taxon>
        <taxon>Natronincolaceae</taxon>
        <taxon>Alkaliphilus</taxon>
    </lineage>
</organism>
<sequence>MKPLLIIGRFLEDSVYEIDEIASKEFDKSFPPKDKLNGLPTQKRFIQLINMRKTR</sequence>
<protein>
    <submittedName>
        <fullName evidence="1">Uncharacterized protein</fullName>
    </submittedName>
</protein>
<dbReference type="AlphaFoldDB" id="A6TN56"/>
<evidence type="ECO:0000313" key="2">
    <source>
        <dbReference type="Proteomes" id="UP000001572"/>
    </source>
</evidence>
<evidence type="ECO:0000313" key="1">
    <source>
        <dbReference type="EMBL" id="ABR47624.1"/>
    </source>
</evidence>
<dbReference type="HOGENOM" id="CLU_3021631_0_0_9"/>